<sequence>MLEDRLTALATSTVQSSTMQLFWDTSPSLTDNLNADMRQDTSIRRVAITTNAALFDMTTTTSYISSRQLRWRTEAYEEGRRGHHLAPKAGFKLNDHMDLWLKGAEWI</sequence>
<keyword evidence="2" id="KW-1185">Reference proteome</keyword>
<accession>A0ABS8SPP2</accession>
<gene>
    <name evidence="1" type="ORF">HAX54_044614</name>
</gene>
<organism evidence="1 2">
    <name type="scientific">Datura stramonium</name>
    <name type="common">Jimsonweed</name>
    <name type="synonym">Common thornapple</name>
    <dbReference type="NCBI Taxonomy" id="4076"/>
    <lineage>
        <taxon>Eukaryota</taxon>
        <taxon>Viridiplantae</taxon>
        <taxon>Streptophyta</taxon>
        <taxon>Embryophyta</taxon>
        <taxon>Tracheophyta</taxon>
        <taxon>Spermatophyta</taxon>
        <taxon>Magnoliopsida</taxon>
        <taxon>eudicotyledons</taxon>
        <taxon>Gunneridae</taxon>
        <taxon>Pentapetalae</taxon>
        <taxon>asterids</taxon>
        <taxon>lamiids</taxon>
        <taxon>Solanales</taxon>
        <taxon>Solanaceae</taxon>
        <taxon>Solanoideae</taxon>
        <taxon>Datureae</taxon>
        <taxon>Datura</taxon>
    </lineage>
</organism>
<reference evidence="1 2" key="1">
    <citation type="journal article" date="2021" name="BMC Genomics">
        <title>Datura genome reveals duplications of psychoactive alkaloid biosynthetic genes and high mutation rate following tissue culture.</title>
        <authorList>
            <person name="Rajewski A."/>
            <person name="Carter-House D."/>
            <person name="Stajich J."/>
            <person name="Litt A."/>
        </authorList>
    </citation>
    <scope>NUCLEOTIDE SEQUENCE [LARGE SCALE GENOMIC DNA]</scope>
    <source>
        <strain evidence="1">AR-01</strain>
    </source>
</reference>
<evidence type="ECO:0000313" key="2">
    <source>
        <dbReference type="Proteomes" id="UP000823775"/>
    </source>
</evidence>
<evidence type="ECO:0000313" key="1">
    <source>
        <dbReference type="EMBL" id="MCD7460851.1"/>
    </source>
</evidence>
<protein>
    <submittedName>
        <fullName evidence="1">Uncharacterized protein</fullName>
    </submittedName>
</protein>
<proteinExistence type="predicted"/>
<dbReference type="Proteomes" id="UP000823775">
    <property type="component" value="Unassembled WGS sequence"/>
</dbReference>
<name>A0ABS8SPP2_DATST</name>
<dbReference type="EMBL" id="JACEIK010000683">
    <property type="protein sequence ID" value="MCD7460851.1"/>
    <property type="molecule type" value="Genomic_DNA"/>
</dbReference>
<comment type="caution">
    <text evidence="1">The sequence shown here is derived from an EMBL/GenBank/DDBJ whole genome shotgun (WGS) entry which is preliminary data.</text>
</comment>